<protein>
    <submittedName>
        <fullName evidence="1">Uncharacterized protein</fullName>
    </submittedName>
</protein>
<dbReference type="InterPro" id="IPR043128">
    <property type="entry name" value="Rev_trsase/Diguanyl_cyclase"/>
</dbReference>
<dbReference type="AlphaFoldDB" id="A0AAW1K4F7"/>
<proteinExistence type="predicted"/>
<dbReference type="Proteomes" id="UP001443914">
    <property type="component" value="Unassembled WGS sequence"/>
</dbReference>
<dbReference type="InterPro" id="IPR043502">
    <property type="entry name" value="DNA/RNA_pol_sf"/>
</dbReference>
<name>A0AAW1K4F7_SAPOF</name>
<dbReference type="Gene3D" id="3.30.70.270">
    <property type="match status" value="1"/>
</dbReference>
<gene>
    <name evidence="1" type="ORF">RND81_06G068400</name>
</gene>
<dbReference type="PANTHER" id="PTHR33064">
    <property type="entry name" value="POL PROTEIN"/>
    <property type="match status" value="1"/>
</dbReference>
<keyword evidence="2" id="KW-1185">Reference proteome</keyword>
<organism evidence="1 2">
    <name type="scientific">Saponaria officinalis</name>
    <name type="common">Common soapwort</name>
    <name type="synonym">Lychnis saponaria</name>
    <dbReference type="NCBI Taxonomy" id="3572"/>
    <lineage>
        <taxon>Eukaryota</taxon>
        <taxon>Viridiplantae</taxon>
        <taxon>Streptophyta</taxon>
        <taxon>Embryophyta</taxon>
        <taxon>Tracheophyta</taxon>
        <taxon>Spermatophyta</taxon>
        <taxon>Magnoliopsida</taxon>
        <taxon>eudicotyledons</taxon>
        <taxon>Gunneridae</taxon>
        <taxon>Pentapetalae</taxon>
        <taxon>Caryophyllales</taxon>
        <taxon>Caryophyllaceae</taxon>
        <taxon>Caryophylleae</taxon>
        <taxon>Saponaria</taxon>
    </lineage>
</organism>
<dbReference type="EMBL" id="JBDFQZ010000006">
    <property type="protein sequence ID" value="KAK9714054.1"/>
    <property type="molecule type" value="Genomic_DNA"/>
</dbReference>
<comment type="caution">
    <text evidence="1">The sequence shown here is derived from an EMBL/GenBank/DDBJ whole genome shotgun (WGS) entry which is preliminary data.</text>
</comment>
<sequence length="89" mass="10427">MSLFQTKIRFLGHNIEKGNIIPINRSIEFGSKFPDEITDKTQLQRFLGSLNYIAPYYKNIAEDTTILYERLKKNPQPWTKTHSDAVRLI</sequence>
<accession>A0AAW1K4F7</accession>
<dbReference type="PANTHER" id="PTHR33064:SF37">
    <property type="entry name" value="RIBONUCLEASE H"/>
    <property type="match status" value="1"/>
</dbReference>
<evidence type="ECO:0000313" key="1">
    <source>
        <dbReference type="EMBL" id="KAK9714054.1"/>
    </source>
</evidence>
<evidence type="ECO:0000313" key="2">
    <source>
        <dbReference type="Proteomes" id="UP001443914"/>
    </source>
</evidence>
<reference evidence="1" key="1">
    <citation type="submission" date="2024-03" db="EMBL/GenBank/DDBJ databases">
        <title>WGS assembly of Saponaria officinalis var. Norfolk2.</title>
        <authorList>
            <person name="Jenkins J."/>
            <person name="Shu S."/>
            <person name="Grimwood J."/>
            <person name="Barry K."/>
            <person name="Goodstein D."/>
            <person name="Schmutz J."/>
            <person name="Leebens-Mack J."/>
            <person name="Osbourn A."/>
        </authorList>
    </citation>
    <scope>NUCLEOTIDE SEQUENCE [LARGE SCALE GENOMIC DNA]</scope>
    <source>
        <strain evidence="1">JIC</strain>
    </source>
</reference>
<dbReference type="SUPFAM" id="SSF56672">
    <property type="entry name" value="DNA/RNA polymerases"/>
    <property type="match status" value="1"/>
</dbReference>
<dbReference type="InterPro" id="IPR051320">
    <property type="entry name" value="Viral_Replic_Matur_Polypro"/>
</dbReference>